<dbReference type="InterPro" id="IPR029058">
    <property type="entry name" value="AB_hydrolase_fold"/>
</dbReference>
<dbReference type="Gene3D" id="3.40.50.1820">
    <property type="entry name" value="alpha/beta hydrolase"/>
    <property type="match status" value="1"/>
</dbReference>
<reference evidence="2 3" key="1">
    <citation type="submission" date="2017-08" db="EMBL/GenBank/DDBJ databases">
        <title>Infants hospitalized years apart are colonized by the same room-sourced microbial strains.</title>
        <authorList>
            <person name="Brooks B."/>
            <person name="Olm M.R."/>
            <person name="Firek B.A."/>
            <person name="Baker R."/>
            <person name="Thomas B.C."/>
            <person name="Morowitz M.J."/>
            <person name="Banfield J.F."/>
        </authorList>
    </citation>
    <scope>NUCLEOTIDE SEQUENCE [LARGE SCALE GENOMIC DNA]</scope>
    <source>
        <strain evidence="2">S2_005_003_R2_47</strain>
    </source>
</reference>
<dbReference type="Pfam" id="PF00450">
    <property type="entry name" value="Peptidase_S10"/>
    <property type="match status" value="1"/>
</dbReference>
<comment type="caution">
    <text evidence="2">The sequence shown here is derived from an EMBL/GenBank/DDBJ whole genome shotgun (WGS) entry which is preliminary data.</text>
</comment>
<dbReference type="Proteomes" id="UP000248597">
    <property type="component" value="Unassembled WGS sequence"/>
</dbReference>
<dbReference type="SUPFAM" id="SSF53474">
    <property type="entry name" value="alpha/beta-Hydrolases"/>
    <property type="match status" value="1"/>
</dbReference>
<feature type="chain" id="PRO_5015903070" evidence="1">
    <location>
        <begin position="23"/>
        <end position="501"/>
    </location>
</feature>
<gene>
    <name evidence="2" type="ORF">DI569_06840</name>
</gene>
<evidence type="ECO:0000256" key="1">
    <source>
        <dbReference type="SAM" id="SignalP"/>
    </source>
</evidence>
<accession>A0A2W5MSJ2</accession>
<evidence type="ECO:0000313" key="2">
    <source>
        <dbReference type="EMBL" id="PZQ22767.1"/>
    </source>
</evidence>
<feature type="signal peptide" evidence="1">
    <location>
        <begin position="1"/>
        <end position="22"/>
    </location>
</feature>
<dbReference type="AlphaFoldDB" id="A0A2W5MSJ2"/>
<dbReference type="EMBL" id="QFPJ01000012">
    <property type="protein sequence ID" value="PZQ22767.1"/>
    <property type="molecule type" value="Genomic_DNA"/>
</dbReference>
<dbReference type="GO" id="GO:0006508">
    <property type="term" value="P:proteolysis"/>
    <property type="evidence" value="ECO:0007669"/>
    <property type="project" value="InterPro"/>
</dbReference>
<name>A0A2W5MSJ2_SPHMC</name>
<sequence>MKSGLSLIALALAVAAPIAAHAQDKPDDKAKAEKPADYEPQVRTTKLSGTFGGQRIGYAATVGETVLKNKDGVAEAAIVTTSYIKEPRDPSRPVTFLFNGGPGSGTVWLMMGAFGPKRVAIPGNGTDDGAPPYPIVDNPDALLDVTDIVFIDPPGTGFSHLIGKADPKDYYGVTQDAKAVAEVIRRWLGDNGRWNSPKFLGGESYGTTRSAAVANQLMNETFNDVAFNGIILISTVLDFAAGADTPGNELSPITNLPSMAVTALYHGKASAPSAAAFAEEARQWAIGPYAAALLKGQKLQGEERAQIRRELARFTGLSETFLEAADLRVTPARFYKELLRDRGLTVGRLDSRYTGRDYDNAGETPDNDPSFYGIDASYTAAINSWLRDGLGFRTDREYQSIGRIGGEWDWRIGGRDSNAYLNVAPYIGQALRENSGLRVLVAQGYYDFATPFFAAEYALSRTGIPQDRISYTYYDAGHMMYIRDEDRHKLSEDIRAFIRAR</sequence>
<proteinExistence type="predicted"/>
<dbReference type="InterPro" id="IPR001563">
    <property type="entry name" value="Peptidase_S10"/>
</dbReference>
<dbReference type="GO" id="GO:0004185">
    <property type="term" value="F:serine-type carboxypeptidase activity"/>
    <property type="evidence" value="ECO:0007669"/>
    <property type="project" value="InterPro"/>
</dbReference>
<evidence type="ECO:0000313" key="3">
    <source>
        <dbReference type="Proteomes" id="UP000248597"/>
    </source>
</evidence>
<keyword evidence="1" id="KW-0732">Signal</keyword>
<protein>
    <submittedName>
        <fullName evidence="2">Peptidase S10</fullName>
    </submittedName>
</protein>
<organism evidence="2 3">
    <name type="scientific">Sphingopyxis macrogoltabida</name>
    <name type="common">Sphingomonas macrogoltabidus</name>
    <dbReference type="NCBI Taxonomy" id="33050"/>
    <lineage>
        <taxon>Bacteria</taxon>
        <taxon>Pseudomonadati</taxon>
        <taxon>Pseudomonadota</taxon>
        <taxon>Alphaproteobacteria</taxon>
        <taxon>Sphingomonadales</taxon>
        <taxon>Sphingomonadaceae</taxon>
        <taxon>Sphingopyxis</taxon>
    </lineage>
</organism>